<keyword evidence="3" id="KW-1185">Reference proteome</keyword>
<organism evidence="2 3">
    <name type="scientific">Flaviaesturariibacter aridisoli</name>
    <dbReference type="NCBI Taxonomy" id="2545761"/>
    <lineage>
        <taxon>Bacteria</taxon>
        <taxon>Pseudomonadati</taxon>
        <taxon>Bacteroidota</taxon>
        <taxon>Chitinophagia</taxon>
        <taxon>Chitinophagales</taxon>
        <taxon>Chitinophagaceae</taxon>
        <taxon>Flaviaestuariibacter</taxon>
    </lineage>
</organism>
<accession>A0A4R4E7D4</accession>
<name>A0A4R4E7D4_9BACT</name>
<dbReference type="Proteomes" id="UP000295164">
    <property type="component" value="Unassembled WGS sequence"/>
</dbReference>
<evidence type="ECO:0000313" key="2">
    <source>
        <dbReference type="EMBL" id="TCZ73648.1"/>
    </source>
</evidence>
<proteinExistence type="predicted"/>
<reference evidence="2 3" key="1">
    <citation type="submission" date="2019-03" db="EMBL/GenBank/DDBJ databases">
        <authorList>
            <person name="Kim M.K.M."/>
        </authorList>
    </citation>
    <scope>NUCLEOTIDE SEQUENCE [LARGE SCALE GENOMIC DNA]</scope>
    <source>
        <strain evidence="2 3">17J68-15</strain>
    </source>
</reference>
<evidence type="ECO:0000313" key="3">
    <source>
        <dbReference type="Proteomes" id="UP000295164"/>
    </source>
</evidence>
<dbReference type="OrthoDB" id="626665at2"/>
<feature type="chain" id="PRO_5020197597" evidence="1">
    <location>
        <begin position="19"/>
        <end position="299"/>
    </location>
</feature>
<dbReference type="NCBIfam" id="TIGR03519">
    <property type="entry name" value="T9SS_PorP_fam"/>
    <property type="match status" value="1"/>
</dbReference>
<gene>
    <name evidence="2" type="ORF">E0486_05030</name>
</gene>
<sequence>MKKNLLTCVLLLSVLFGAAQQLPVFSLYDLHPTMHNPATAGVKGYASIGGAFRSQWSSVSGAPQTTIVFGNTYLPKVHLGLGGYLYNDVTGPTRRTGLQMAYSYIIRMQNEASFSLGIEGRLQQYSLDHSKIQQALSSNDPVLAGKESQFRGDAGFGVAYTHPRFQIGASVSQLIQSKLRFTDANGAPVEARNYRHFFAHGYYDWKVDEVTDIYPNFLAVYLPNAPFEFQGGVRVEHNHLFWYGLSLRARQSWMGSVGVRIKKKFNVGYSIDLYRNPVSVFINGSSAHEIMLRYDFLKK</sequence>
<dbReference type="InterPro" id="IPR019861">
    <property type="entry name" value="PorP/SprF_Bacteroidetes"/>
</dbReference>
<dbReference type="Pfam" id="PF11751">
    <property type="entry name" value="PorP_SprF"/>
    <property type="match status" value="1"/>
</dbReference>
<dbReference type="RefSeq" id="WP_131851053.1">
    <property type="nucleotide sequence ID" value="NZ_SKFH01000005.1"/>
</dbReference>
<feature type="signal peptide" evidence="1">
    <location>
        <begin position="1"/>
        <end position="18"/>
    </location>
</feature>
<evidence type="ECO:0000256" key="1">
    <source>
        <dbReference type="SAM" id="SignalP"/>
    </source>
</evidence>
<keyword evidence="1" id="KW-0732">Signal</keyword>
<comment type="caution">
    <text evidence="2">The sequence shown here is derived from an EMBL/GenBank/DDBJ whole genome shotgun (WGS) entry which is preliminary data.</text>
</comment>
<protein>
    <submittedName>
        <fullName evidence="2">Type IX secretion system membrane protein PorP/SprF</fullName>
    </submittedName>
</protein>
<dbReference type="AlphaFoldDB" id="A0A4R4E7D4"/>
<dbReference type="EMBL" id="SKFH01000005">
    <property type="protein sequence ID" value="TCZ73648.1"/>
    <property type="molecule type" value="Genomic_DNA"/>
</dbReference>